<feature type="domain" description="Glycosyltransferase subfamily 4-like N-terminal" evidence="3">
    <location>
        <begin position="21"/>
        <end position="199"/>
    </location>
</feature>
<name>A0ABX1GQ17_9FLAO</name>
<dbReference type="PANTHER" id="PTHR46401">
    <property type="entry name" value="GLYCOSYLTRANSFERASE WBBK-RELATED"/>
    <property type="match status" value="1"/>
</dbReference>
<gene>
    <name evidence="4" type="ORF">HCU67_08665</name>
</gene>
<dbReference type="EMBL" id="JAAWWL010000002">
    <property type="protein sequence ID" value="NKI32011.1"/>
    <property type="molecule type" value="Genomic_DNA"/>
</dbReference>
<organism evidence="4 5">
    <name type="scientific">Croceivirga thetidis</name>
    <dbReference type="NCBI Taxonomy" id="2721623"/>
    <lineage>
        <taxon>Bacteria</taxon>
        <taxon>Pseudomonadati</taxon>
        <taxon>Bacteroidota</taxon>
        <taxon>Flavobacteriia</taxon>
        <taxon>Flavobacteriales</taxon>
        <taxon>Flavobacteriaceae</taxon>
        <taxon>Croceivirga</taxon>
    </lineage>
</organism>
<proteinExistence type="predicted"/>
<keyword evidence="5" id="KW-1185">Reference proteome</keyword>
<evidence type="ECO:0000313" key="5">
    <source>
        <dbReference type="Proteomes" id="UP000718451"/>
    </source>
</evidence>
<keyword evidence="1" id="KW-0808">Transferase</keyword>
<evidence type="ECO:0000259" key="3">
    <source>
        <dbReference type="Pfam" id="PF13439"/>
    </source>
</evidence>
<comment type="caution">
    <text evidence="4">The sequence shown here is derived from an EMBL/GenBank/DDBJ whole genome shotgun (WGS) entry which is preliminary data.</text>
</comment>
<dbReference type="CDD" id="cd03794">
    <property type="entry name" value="GT4_WbuB-like"/>
    <property type="match status" value="1"/>
</dbReference>
<accession>A0ABX1GQ17</accession>
<sequence length="392" mass="43925">MILIITCVFPPEQIVSANLSRDIANKLVDLGNEVTVLSPKPSRPFGRHFEEQKIEFKGVDHYQADSYIHPKSSFIGRLRESISFGLASKRFIEENSAKIEKIYANTWPIFAQYLTVKTAKKFSIPVIMHVQDVYPESYIKKASKIVGKVISKTIMPFENYVMKNSSRVIAISNGMKDYLVSTRPLSQQHVSVVRNWQDDDFLSKSISNSEGTRDFTFMYAGSVSSSAGVDLLIKAFGDLGTKNDCRLIIAGSGSDKEACMKLAQNNNKIEFWDAPYEQIPEIQAQANVLLLSLKKGVGKTATPSKFIAYLFSKKPVLASIDEDCDTANSIYEANCGFVVPPEDELALRNEMEKILKIELNELIKMGKNGYSYAQQNLSRKANLKNITEILTQ</sequence>
<dbReference type="SUPFAM" id="SSF53756">
    <property type="entry name" value="UDP-Glycosyltransferase/glycogen phosphorylase"/>
    <property type="match status" value="1"/>
</dbReference>
<dbReference type="Gene3D" id="3.40.50.2000">
    <property type="entry name" value="Glycogen Phosphorylase B"/>
    <property type="match status" value="2"/>
</dbReference>
<feature type="domain" description="Glycosyl transferase family 1" evidence="2">
    <location>
        <begin position="211"/>
        <end position="370"/>
    </location>
</feature>
<dbReference type="Pfam" id="PF00534">
    <property type="entry name" value="Glycos_transf_1"/>
    <property type="match status" value="1"/>
</dbReference>
<dbReference type="InterPro" id="IPR001296">
    <property type="entry name" value="Glyco_trans_1"/>
</dbReference>
<dbReference type="Proteomes" id="UP000718451">
    <property type="component" value="Unassembled WGS sequence"/>
</dbReference>
<dbReference type="Pfam" id="PF13439">
    <property type="entry name" value="Glyco_transf_4"/>
    <property type="match status" value="1"/>
</dbReference>
<dbReference type="InterPro" id="IPR028098">
    <property type="entry name" value="Glyco_trans_4-like_N"/>
</dbReference>
<protein>
    <submittedName>
        <fullName evidence="4">Glycosyltransferase family 4 protein</fullName>
    </submittedName>
</protein>
<dbReference type="RefSeq" id="WP_168552238.1">
    <property type="nucleotide sequence ID" value="NZ_JAAWWL010000002.1"/>
</dbReference>
<evidence type="ECO:0000256" key="1">
    <source>
        <dbReference type="ARBA" id="ARBA00022679"/>
    </source>
</evidence>
<reference evidence="4 5" key="1">
    <citation type="submission" date="2020-04" db="EMBL/GenBank/DDBJ databases">
        <authorList>
            <person name="Yoon J."/>
        </authorList>
    </citation>
    <scope>NUCLEOTIDE SEQUENCE [LARGE SCALE GENOMIC DNA]</scope>
    <source>
        <strain evidence="4 5">DJ-13</strain>
    </source>
</reference>
<evidence type="ECO:0000259" key="2">
    <source>
        <dbReference type="Pfam" id="PF00534"/>
    </source>
</evidence>
<dbReference type="PANTHER" id="PTHR46401:SF2">
    <property type="entry name" value="GLYCOSYLTRANSFERASE WBBK-RELATED"/>
    <property type="match status" value="1"/>
</dbReference>
<evidence type="ECO:0000313" key="4">
    <source>
        <dbReference type="EMBL" id="NKI32011.1"/>
    </source>
</evidence>